<sequence length="91" mass="10111">MSEISSLSLKIPQDLKEKIKAAALENEVSLSAEVCARLVKSFDIEEHAHDVDEADAIDNQNTEEIVEQPLTAKEIKKLRQLLKGKGLAKKK</sequence>
<reference evidence="1 2" key="1">
    <citation type="submission" date="2022-12" db="EMBL/GenBank/DDBJ databases">
        <title>Complete genome sequencing of Dickeya lacustris type strain LMG30899.</title>
        <authorList>
            <person name="Dobhal S."/>
            <person name="Arizala D."/>
            <person name="Arif M."/>
        </authorList>
    </citation>
    <scope>NUCLEOTIDE SEQUENCE [LARGE SCALE GENOMIC DNA]</scope>
    <source>
        <strain evidence="1 2">LMG30899</strain>
    </source>
</reference>
<dbReference type="Proteomes" id="UP001219630">
    <property type="component" value="Chromosome"/>
</dbReference>
<dbReference type="RefSeq" id="WP_125259019.1">
    <property type="nucleotide sequence ID" value="NZ_CP114280.1"/>
</dbReference>
<gene>
    <name evidence="1" type="ORF">O1Q98_04430</name>
</gene>
<name>A0ABY8G9J9_9GAMM</name>
<dbReference type="SUPFAM" id="SSF47598">
    <property type="entry name" value="Ribbon-helix-helix"/>
    <property type="match status" value="1"/>
</dbReference>
<proteinExistence type="predicted"/>
<accession>A0ABY8G9J9</accession>
<dbReference type="EMBL" id="CP114280">
    <property type="protein sequence ID" value="WFN56544.1"/>
    <property type="molecule type" value="Genomic_DNA"/>
</dbReference>
<evidence type="ECO:0008006" key="3">
    <source>
        <dbReference type="Google" id="ProtNLM"/>
    </source>
</evidence>
<dbReference type="InterPro" id="IPR013321">
    <property type="entry name" value="Arc_rbn_hlx_hlx"/>
</dbReference>
<protein>
    <recommendedName>
        <fullName evidence="3">Arc family DNA-binding protein</fullName>
    </recommendedName>
</protein>
<dbReference type="InterPro" id="IPR010985">
    <property type="entry name" value="Ribbon_hlx_hlx"/>
</dbReference>
<dbReference type="Gene3D" id="1.10.1220.10">
    <property type="entry name" value="Met repressor-like"/>
    <property type="match status" value="1"/>
</dbReference>
<keyword evidence="2" id="KW-1185">Reference proteome</keyword>
<evidence type="ECO:0000313" key="2">
    <source>
        <dbReference type="Proteomes" id="UP001219630"/>
    </source>
</evidence>
<evidence type="ECO:0000313" key="1">
    <source>
        <dbReference type="EMBL" id="WFN56544.1"/>
    </source>
</evidence>
<organism evidence="1 2">
    <name type="scientific">Dickeya lacustris</name>
    <dbReference type="NCBI Taxonomy" id="2259638"/>
    <lineage>
        <taxon>Bacteria</taxon>
        <taxon>Pseudomonadati</taxon>
        <taxon>Pseudomonadota</taxon>
        <taxon>Gammaproteobacteria</taxon>
        <taxon>Enterobacterales</taxon>
        <taxon>Pectobacteriaceae</taxon>
        <taxon>Dickeya</taxon>
    </lineage>
</organism>